<feature type="signal peptide" evidence="2">
    <location>
        <begin position="1"/>
        <end position="21"/>
    </location>
</feature>
<dbReference type="PANTHER" id="PTHR15193:SF1">
    <property type="entry name" value="CD83 ANTIGEN"/>
    <property type="match status" value="1"/>
</dbReference>
<gene>
    <name evidence="4" type="ORF">NHX12_000773</name>
</gene>
<comment type="caution">
    <text evidence="4">The sequence shown here is derived from an EMBL/GenBank/DDBJ whole genome shotgun (WGS) entry which is preliminary data.</text>
</comment>
<keyword evidence="2" id="KW-0732">Signal</keyword>
<sequence>MASLRLVNQSLLIALLGTCLAAVPLASERRCAYGGDCVLTCTAQREPGVRYRAVRWYKLLHSQQETPESRNGLLMRSLPDGPTRWYAGLLREVHLLDDSWNVLLSNVSCADRGTYVCHLSAPIQVKVFVSLATLMLLGALLLFLFNIGRLKNLLRERSKATIKHILLEAHLHPLDMNALKSIQTLGPKWSNSCKTKHLNV</sequence>
<dbReference type="Gene3D" id="2.60.40.10">
    <property type="entry name" value="Immunoglobulins"/>
    <property type="match status" value="1"/>
</dbReference>
<dbReference type="Proteomes" id="UP001148018">
    <property type="component" value="Unassembled WGS sequence"/>
</dbReference>
<feature type="chain" id="PRO_5040298662" description="Ig-like domain-containing protein" evidence="2">
    <location>
        <begin position="22"/>
        <end position="200"/>
    </location>
</feature>
<dbReference type="AlphaFoldDB" id="A0A9Q0E1T6"/>
<evidence type="ECO:0000256" key="1">
    <source>
        <dbReference type="SAM" id="Phobius"/>
    </source>
</evidence>
<evidence type="ECO:0000313" key="5">
    <source>
        <dbReference type="Proteomes" id="UP001148018"/>
    </source>
</evidence>
<dbReference type="OrthoDB" id="9422899at2759"/>
<name>A0A9Q0E1T6_9TELE</name>
<dbReference type="InterPro" id="IPR007110">
    <property type="entry name" value="Ig-like_dom"/>
</dbReference>
<evidence type="ECO:0000259" key="3">
    <source>
        <dbReference type="PROSITE" id="PS50835"/>
    </source>
</evidence>
<proteinExistence type="predicted"/>
<accession>A0A9Q0E1T6</accession>
<protein>
    <recommendedName>
        <fullName evidence="3">Ig-like domain-containing protein</fullName>
    </recommendedName>
</protein>
<evidence type="ECO:0000313" key="4">
    <source>
        <dbReference type="EMBL" id="KAJ3597245.1"/>
    </source>
</evidence>
<dbReference type="InterPro" id="IPR013783">
    <property type="entry name" value="Ig-like_fold"/>
</dbReference>
<keyword evidence="1" id="KW-1133">Transmembrane helix</keyword>
<organism evidence="4 5">
    <name type="scientific">Muraenolepis orangiensis</name>
    <name type="common">Patagonian moray cod</name>
    <dbReference type="NCBI Taxonomy" id="630683"/>
    <lineage>
        <taxon>Eukaryota</taxon>
        <taxon>Metazoa</taxon>
        <taxon>Chordata</taxon>
        <taxon>Craniata</taxon>
        <taxon>Vertebrata</taxon>
        <taxon>Euteleostomi</taxon>
        <taxon>Actinopterygii</taxon>
        <taxon>Neopterygii</taxon>
        <taxon>Teleostei</taxon>
        <taxon>Neoteleostei</taxon>
        <taxon>Acanthomorphata</taxon>
        <taxon>Zeiogadaria</taxon>
        <taxon>Gadariae</taxon>
        <taxon>Gadiformes</taxon>
        <taxon>Muraenolepidoidei</taxon>
        <taxon>Muraenolepididae</taxon>
        <taxon>Muraenolepis</taxon>
    </lineage>
</organism>
<dbReference type="EMBL" id="JANIIK010000109">
    <property type="protein sequence ID" value="KAJ3597245.1"/>
    <property type="molecule type" value="Genomic_DNA"/>
</dbReference>
<keyword evidence="5" id="KW-1185">Reference proteome</keyword>
<dbReference type="SUPFAM" id="SSF48726">
    <property type="entry name" value="Immunoglobulin"/>
    <property type="match status" value="1"/>
</dbReference>
<evidence type="ECO:0000256" key="2">
    <source>
        <dbReference type="SAM" id="SignalP"/>
    </source>
</evidence>
<reference evidence="4" key="1">
    <citation type="submission" date="2022-07" db="EMBL/GenBank/DDBJ databases">
        <title>Chromosome-level genome of Muraenolepis orangiensis.</title>
        <authorList>
            <person name="Kim J."/>
        </authorList>
    </citation>
    <scope>NUCLEOTIDE SEQUENCE</scope>
    <source>
        <strain evidence="4">KU_S4_2022</strain>
        <tissue evidence="4">Muscle</tissue>
    </source>
</reference>
<keyword evidence="1" id="KW-0472">Membrane</keyword>
<dbReference type="InterPro" id="IPR036179">
    <property type="entry name" value="Ig-like_dom_sf"/>
</dbReference>
<dbReference type="PROSITE" id="PS50835">
    <property type="entry name" value="IG_LIKE"/>
    <property type="match status" value="1"/>
</dbReference>
<dbReference type="PANTHER" id="PTHR15193">
    <property type="entry name" value="CD83 ANTIGEN"/>
    <property type="match status" value="1"/>
</dbReference>
<feature type="domain" description="Ig-like" evidence="3">
    <location>
        <begin position="24"/>
        <end position="130"/>
    </location>
</feature>
<keyword evidence="1" id="KW-0812">Transmembrane</keyword>
<feature type="transmembrane region" description="Helical" evidence="1">
    <location>
        <begin position="127"/>
        <end position="147"/>
    </location>
</feature>